<reference evidence="2 3" key="1">
    <citation type="submission" date="2024-09" db="EMBL/GenBank/DDBJ databases">
        <title>Chromosome-scale assembly of Riccia fluitans.</title>
        <authorList>
            <person name="Paukszto L."/>
            <person name="Sawicki J."/>
            <person name="Karawczyk K."/>
            <person name="Piernik-Szablinska J."/>
            <person name="Szczecinska M."/>
            <person name="Mazdziarz M."/>
        </authorList>
    </citation>
    <scope>NUCLEOTIDE SEQUENCE [LARGE SCALE GENOMIC DNA]</scope>
    <source>
        <strain evidence="2">Rf_01</strain>
        <tissue evidence="2">Aerial parts of the thallus</tissue>
    </source>
</reference>
<dbReference type="AlphaFoldDB" id="A0ABD1YK20"/>
<protein>
    <submittedName>
        <fullName evidence="2">Uncharacterized protein</fullName>
    </submittedName>
</protein>
<accession>A0ABD1YK20</accession>
<sequence>MEQKRAESQVNYLKEVKKKIIEGLAIKEQKASNNGKHIQMVWKRLLKVFEVVQPEPSSSIPSLVQTIQTSASSNKVDKTPKTMHISTGGSQEYAAGIGPSTKYFRFVAATPSIGYNLHAEPLASSRIKLVEIPKDINPIAHGY</sequence>
<evidence type="ECO:0000313" key="2">
    <source>
        <dbReference type="EMBL" id="KAL2629964.1"/>
    </source>
</evidence>
<organism evidence="2 3">
    <name type="scientific">Riccia fluitans</name>
    <dbReference type="NCBI Taxonomy" id="41844"/>
    <lineage>
        <taxon>Eukaryota</taxon>
        <taxon>Viridiplantae</taxon>
        <taxon>Streptophyta</taxon>
        <taxon>Embryophyta</taxon>
        <taxon>Marchantiophyta</taxon>
        <taxon>Marchantiopsida</taxon>
        <taxon>Marchantiidae</taxon>
        <taxon>Marchantiales</taxon>
        <taxon>Ricciaceae</taxon>
        <taxon>Riccia</taxon>
    </lineage>
</organism>
<keyword evidence="3" id="KW-1185">Reference proteome</keyword>
<evidence type="ECO:0000313" key="3">
    <source>
        <dbReference type="Proteomes" id="UP001605036"/>
    </source>
</evidence>
<dbReference type="Proteomes" id="UP001605036">
    <property type="component" value="Unassembled WGS sequence"/>
</dbReference>
<comment type="caution">
    <text evidence="2">The sequence shown here is derived from an EMBL/GenBank/DDBJ whole genome shotgun (WGS) entry which is preliminary data.</text>
</comment>
<name>A0ABD1YK20_9MARC</name>
<gene>
    <name evidence="2" type="ORF">R1flu_014650</name>
</gene>
<feature type="region of interest" description="Disordered" evidence="1">
    <location>
        <begin position="69"/>
        <end position="91"/>
    </location>
</feature>
<dbReference type="EMBL" id="JBHFFA010000004">
    <property type="protein sequence ID" value="KAL2629964.1"/>
    <property type="molecule type" value="Genomic_DNA"/>
</dbReference>
<proteinExistence type="predicted"/>
<evidence type="ECO:0000256" key="1">
    <source>
        <dbReference type="SAM" id="MobiDB-lite"/>
    </source>
</evidence>